<gene>
    <name evidence="3" type="ORF">C1SCF055_LOCUS15768</name>
</gene>
<evidence type="ECO:0000313" key="6">
    <source>
        <dbReference type="Proteomes" id="UP001152797"/>
    </source>
</evidence>
<evidence type="ECO:0000313" key="4">
    <source>
        <dbReference type="EMBL" id="CAL1142003.1"/>
    </source>
</evidence>
<keyword evidence="2" id="KW-1133">Transmembrane helix</keyword>
<dbReference type="InterPro" id="IPR018247">
    <property type="entry name" value="EF_Hand_1_Ca_BS"/>
</dbReference>
<keyword evidence="2" id="KW-0812">Transmembrane</keyword>
<dbReference type="EMBL" id="CAMXCT030001284">
    <property type="protein sequence ID" value="CAL4775940.1"/>
    <property type="molecule type" value="Genomic_DNA"/>
</dbReference>
<dbReference type="EMBL" id="CAMXCT020001284">
    <property type="protein sequence ID" value="CAL1142003.1"/>
    <property type="molecule type" value="Genomic_DNA"/>
</dbReference>
<reference evidence="3" key="1">
    <citation type="submission" date="2022-10" db="EMBL/GenBank/DDBJ databases">
        <authorList>
            <person name="Chen Y."/>
            <person name="Dougan E. K."/>
            <person name="Chan C."/>
            <person name="Rhodes N."/>
            <person name="Thang M."/>
        </authorList>
    </citation>
    <scope>NUCLEOTIDE SEQUENCE</scope>
</reference>
<protein>
    <submittedName>
        <fullName evidence="5">Eukaryotic translation initiation factor 4 gamma 1</fullName>
    </submittedName>
</protein>
<dbReference type="Proteomes" id="UP001152797">
    <property type="component" value="Unassembled WGS sequence"/>
</dbReference>
<keyword evidence="2" id="KW-0472">Membrane</keyword>
<evidence type="ECO:0000313" key="3">
    <source>
        <dbReference type="EMBL" id="CAI3988628.1"/>
    </source>
</evidence>
<organism evidence="3">
    <name type="scientific">Cladocopium goreaui</name>
    <dbReference type="NCBI Taxonomy" id="2562237"/>
    <lineage>
        <taxon>Eukaryota</taxon>
        <taxon>Sar</taxon>
        <taxon>Alveolata</taxon>
        <taxon>Dinophyceae</taxon>
        <taxon>Suessiales</taxon>
        <taxon>Symbiodiniaceae</taxon>
        <taxon>Cladocopium</taxon>
    </lineage>
</organism>
<keyword evidence="5" id="KW-0396">Initiation factor</keyword>
<proteinExistence type="predicted"/>
<evidence type="ECO:0000256" key="2">
    <source>
        <dbReference type="SAM" id="Phobius"/>
    </source>
</evidence>
<evidence type="ECO:0000313" key="5">
    <source>
        <dbReference type="EMBL" id="CAL4775940.1"/>
    </source>
</evidence>
<reference evidence="4" key="2">
    <citation type="submission" date="2024-04" db="EMBL/GenBank/DDBJ databases">
        <authorList>
            <person name="Chen Y."/>
            <person name="Shah S."/>
            <person name="Dougan E. K."/>
            <person name="Thang M."/>
            <person name="Chan C."/>
        </authorList>
    </citation>
    <scope>NUCLEOTIDE SEQUENCE [LARGE SCALE GENOMIC DNA]</scope>
</reference>
<feature type="region of interest" description="Disordered" evidence="1">
    <location>
        <begin position="282"/>
        <end position="306"/>
    </location>
</feature>
<evidence type="ECO:0000256" key="1">
    <source>
        <dbReference type="SAM" id="MobiDB-lite"/>
    </source>
</evidence>
<feature type="compositionally biased region" description="Basic and acidic residues" evidence="1">
    <location>
        <begin position="293"/>
        <end position="306"/>
    </location>
</feature>
<keyword evidence="6" id="KW-1185">Reference proteome</keyword>
<sequence length="306" mass="34866">MPEEFLTRLPEGFLTAVLRDGRAKDMQELGKARDRLHHFRRFIEEKKLLESPPHIVVGLLMEQMEQVGLGHELLKQSRNRELVKELRQKGVLTKEDGQWAVLHLLPQLEDAFVDEHLHELANSSFVLRCRMLQAQQRQSETAMMRAQQERQRYEMQIACKELPWLWRIMTCVVVIIIAAMCIAIALVVKGVQKSPSGLAMIDNAKAFNKQRGEVTNQVKTRKHEVQKKKKLLMAMVPARPRMSLVKETSGSSGESVDAPGALRLIHQQMWKGHRTVDLFGQFDTSGDGSIGKSDMRPSDKEGDLSN</sequence>
<dbReference type="GO" id="GO:0003743">
    <property type="term" value="F:translation initiation factor activity"/>
    <property type="evidence" value="ECO:0007669"/>
    <property type="project" value="UniProtKB-KW"/>
</dbReference>
<accession>A0A9P1CDC9</accession>
<name>A0A9P1CDC9_9DINO</name>
<dbReference type="PROSITE" id="PS00018">
    <property type="entry name" value="EF_HAND_1"/>
    <property type="match status" value="1"/>
</dbReference>
<comment type="caution">
    <text evidence="3">The sequence shown here is derived from an EMBL/GenBank/DDBJ whole genome shotgun (WGS) entry which is preliminary data.</text>
</comment>
<keyword evidence="5" id="KW-0648">Protein biosynthesis</keyword>
<dbReference type="EMBL" id="CAMXCT010001284">
    <property type="protein sequence ID" value="CAI3988628.1"/>
    <property type="molecule type" value="Genomic_DNA"/>
</dbReference>
<dbReference type="AlphaFoldDB" id="A0A9P1CDC9"/>
<feature type="transmembrane region" description="Helical" evidence="2">
    <location>
        <begin position="164"/>
        <end position="188"/>
    </location>
</feature>